<gene>
    <name evidence="1" type="ORF">VA596_41665</name>
</gene>
<dbReference type="EMBL" id="JAYFSI010000014">
    <property type="protein sequence ID" value="MEA5366095.1"/>
    <property type="molecule type" value="Genomic_DNA"/>
</dbReference>
<dbReference type="Proteomes" id="UP001304298">
    <property type="component" value="Unassembled WGS sequence"/>
</dbReference>
<comment type="caution">
    <text evidence="1">The sequence shown here is derived from an EMBL/GenBank/DDBJ whole genome shotgun (WGS) entry which is preliminary data.</text>
</comment>
<organism evidence="1 2">
    <name type="scientific">Amycolatopsis heterodermiae</name>
    <dbReference type="NCBI Taxonomy" id="3110235"/>
    <lineage>
        <taxon>Bacteria</taxon>
        <taxon>Bacillati</taxon>
        <taxon>Actinomycetota</taxon>
        <taxon>Actinomycetes</taxon>
        <taxon>Pseudonocardiales</taxon>
        <taxon>Pseudonocardiaceae</taxon>
        <taxon>Amycolatopsis</taxon>
    </lineage>
</organism>
<name>A0ABU5RJU8_9PSEU</name>
<keyword evidence="2" id="KW-1185">Reference proteome</keyword>
<protein>
    <submittedName>
        <fullName evidence="1">Uncharacterized protein</fullName>
    </submittedName>
</protein>
<evidence type="ECO:0000313" key="1">
    <source>
        <dbReference type="EMBL" id="MEA5366095.1"/>
    </source>
</evidence>
<dbReference type="RefSeq" id="WP_323335098.1">
    <property type="nucleotide sequence ID" value="NZ_JAYFSI010000014.1"/>
</dbReference>
<sequence length="138" mass="13712">MEGLGRVFNVIPIAAGVAVSLKRGVAVTFVCTGNDTFTLTCADTFGGSYATPGNIITRKVTNTATNGTAAWAEATQAASNAVTIASGAASIHVGADSLPDGKAFVKCSAGGSGLVMAILHDLTEQRTPANLPALSSAA</sequence>
<accession>A0ABU5RJU8</accession>
<reference evidence="1 2" key="1">
    <citation type="submission" date="2023-12" db="EMBL/GenBank/DDBJ databases">
        <title>Amycolatopsis sp. V23-08.</title>
        <authorList>
            <person name="Somphong A."/>
        </authorList>
    </citation>
    <scope>NUCLEOTIDE SEQUENCE [LARGE SCALE GENOMIC DNA]</scope>
    <source>
        <strain evidence="1 2">V23-08</strain>
    </source>
</reference>
<proteinExistence type="predicted"/>
<evidence type="ECO:0000313" key="2">
    <source>
        <dbReference type="Proteomes" id="UP001304298"/>
    </source>
</evidence>